<keyword evidence="3" id="KW-1185">Reference proteome</keyword>
<evidence type="ECO:0000313" key="2">
    <source>
        <dbReference type="EMBL" id="KAK0657895.1"/>
    </source>
</evidence>
<reference evidence="2" key="1">
    <citation type="submission" date="2023-06" db="EMBL/GenBank/DDBJ databases">
        <title>Genome-scale phylogeny and comparative genomics of the fungal order Sordariales.</title>
        <authorList>
            <consortium name="Lawrence Berkeley National Laboratory"/>
            <person name="Hensen N."/>
            <person name="Bonometti L."/>
            <person name="Westerberg I."/>
            <person name="Brannstrom I.O."/>
            <person name="Guillou S."/>
            <person name="Cros-Aarteil S."/>
            <person name="Calhoun S."/>
            <person name="Haridas S."/>
            <person name="Kuo A."/>
            <person name="Mondo S."/>
            <person name="Pangilinan J."/>
            <person name="Riley R."/>
            <person name="Labutti K."/>
            <person name="Andreopoulos B."/>
            <person name="Lipzen A."/>
            <person name="Chen C."/>
            <person name="Yanf M."/>
            <person name="Daum C."/>
            <person name="Ng V."/>
            <person name="Clum A."/>
            <person name="Steindorff A."/>
            <person name="Ohm R."/>
            <person name="Martin F."/>
            <person name="Silar P."/>
            <person name="Natvig D."/>
            <person name="Lalanne C."/>
            <person name="Gautier V."/>
            <person name="Ament-Velasquez S.L."/>
            <person name="Kruys A."/>
            <person name="Hutchinson M.I."/>
            <person name="Powell A.J."/>
            <person name="Barry K."/>
            <person name="Miller A.N."/>
            <person name="Grigoriev I.V."/>
            <person name="Debuchy R."/>
            <person name="Gladieux P."/>
            <person name="Thoren M.H."/>
            <person name="Johannesson H."/>
        </authorList>
    </citation>
    <scope>NUCLEOTIDE SEQUENCE</scope>
    <source>
        <strain evidence="2">SMH2532-1</strain>
    </source>
</reference>
<proteinExistence type="predicted"/>
<keyword evidence="1" id="KW-0732">Signal</keyword>
<feature type="signal peptide" evidence="1">
    <location>
        <begin position="1"/>
        <end position="24"/>
    </location>
</feature>
<dbReference type="Proteomes" id="UP001174936">
    <property type="component" value="Unassembled WGS sequence"/>
</dbReference>
<comment type="caution">
    <text evidence="2">The sequence shown here is derived from an EMBL/GenBank/DDBJ whole genome shotgun (WGS) entry which is preliminary data.</text>
</comment>
<gene>
    <name evidence="2" type="ORF">B0T16DRAFT_442460</name>
</gene>
<dbReference type="EMBL" id="JAULSV010000001">
    <property type="protein sequence ID" value="KAK0657895.1"/>
    <property type="molecule type" value="Genomic_DNA"/>
</dbReference>
<name>A0AA39YTI4_9PEZI</name>
<dbReference type="AlphaFoldDB" id="A0AA39YTI4"/>
<feature type="chain" id="PRO_5041367630" evidence="1">
    <location>
        <begin position="25"/>
        <end position="145"/>
    </location>
</feature>
<accession>A0AA39YTI4</accession>
<evidence type="ECO:0000313" key="3">
    <source>
        <dbReference type="Proteomes" id="UP001174936"/>
    </source>
</evidence>
<protein>
    <submittedName>
        <fullName evidence="2">Uncharacterized protein</fullName>
    </submittedName>
</protein>
<sequence length="145" mass="15268">MRPSLPLVLLLAALAALLFSTAFAAAVAPVVRHHEPATISVTATTTATTTTTMFVLLVTITVTVAPPATPTSPDVGLVPPSDEEATPSWGSWFQKFLPSAMAPTPLQLAGWTLELLGAIFVICKLLPGFWGWLEKKGVTGCASRR</sequence>
<evidence type="ECO:0000256" key="1">
    <source>
        <dbReference type="SAM" id="SignalP"/>
    </source>
</evidence>
<organism evidence="2 3">
    <name type="scientific">Cercophora newfieldiana</name>
    <dbReference type="NCBI Taxonomy" id="92897"/>
    <lineage>
        <taxon>Eukaryota</taxon>
        <taxon>Fungi</taxon>
        <taxon>Dikarya</taxon>
        <taxon>Ascomycota</taxon>
        <taxon>Pezizomycotina</taxon>
        <taxon>Sordariomycetes</taxon>
        <taxon>Sordariomycetidae</taxon>
        <taxon>Sordariales</taxon>
        <taxon>Lasiosphaeriaceae</taxon>
        <taxon>Cercophora</taxon>
    </lineage>
</organism>